<dbReference type="EMBL" id="CP090892">
    <property type="protein sequence ID" value="ULU07694.1"/>
    <property type="molecule type" value="Genomic_DNA"/>
</dbReference>
<dbReference type="AlphaFoldDB" id="A0AAE9DNU5"/>
<accession>A0AAE9DNU5</accession>
<proteinExistence type="predicted"/>
<evidence type="ECO:0000313" key="2">
    <source>
        <dbReference type="EMBL" id="ULU07694.1"/>
    </source>
</evidence>
<evidence type="ECO:0000313" key="3">
    <source>
        <dbReference type="Proteomes" id="UP000827892"/>
    </source>
</evidence>
<organism evidence="2 3">
    <name type="scientific">Caenorhabditis briggsae</name>
    <dbReference type="NCBI Taxonomy" id="6238"/>
    <lineage>
        <taxon>Eukaryota</taxon>
        <taxon>Metazoa</taxon>
        <taxon>Ecdysozoa</taxon>
        <taxon>Nematoda</taxon>
        <taxon>Chromadorea</taxon>
        <taxon>Rhabditida</taxon>
        <taxon>Rhabditina</taxon>
        <taxon>Rhabditomorpha</taxon>
        <taxon>Rhabditoidea</taxon>
        <taxon>Rhabditidae</taxon>
        <taxon>Peloderinae</taxon>
        <taxon>Caenorhabditis</taxon>
    </lineage>
</organism>
<evidence type="ECO:0000256" key="1">
    <source>
        <dbReference type="SAM" id="MobiDB-lite"/>
    </source>
</evidence>
<reference evidence="2 3" key="1">
    <citation type="submission" date="2022-05" db="EMBL/GenBank/DDBJ databases">
        <title>Chromosome-level reference genomes for two strains of Caenorhabditis briggsae: an improved platform for comparative genomics.</title>
        <authorList>
            <person name="Stevens L."/>
            <person name="Andersen E.C."/>
        </authorList>
    </citation>
    <scope>NUCLEOTIDE SEQUENCE [LARGE SCALE GENOMIC DNA]</scope>
    <source>
        <strain evidence="2">QX1410_ONT</strain>
        <tissue evidence="2">Whole-organism</tissue>
    </source>
</reference>
<sequence length="156" mass="18156">MEWKNDILSFSGFDYGVASKKQKKLTAEVHEQQSETKLFEDLDETELVDEPEKIETTREPASKSKYEFDPMTERKIENFYFRNVEQAERKLKMLSNLKSKMSVSPAGEEIFVTKFYLKPKNHENPWKDGTIQEKEAPAVDTGKNLRKQKRGACIIS</sequence>
<name>A0AAE9DNU5_CAEBR</name>
<protein>
    <submittedName>
        <fullName evidence="2">Uncharacterized protein</fullName>
    </submittedName>
</protein>
<gene>
    <name evidence="2" type="ORF">L3Y34_019004</name>
</gene>
<feature type="region of interest" description="Disordered" evidence="1">
    <location>
        <begin position="123"/>
        <end position="156"/>
    </location>
</feature>
<dbReference type="Proteomes" id="UP000827892">
    <property type="component" value="Chromosome II"/>
</dbReference>
<feature type="compositionally biased region" description="Basic and acidic residues" evidence="1">
    <location>
        <begin position="123"/>
        <end position="137"/>
    </location>
</feature>